<dbReference type="Pfam" id="PF17957">
    <property type="entry name" value="Big_7"/>
    <property type="match status" value="1"/>
</dbReference>
<reference evidence="1 2" key="1">
    <citation type="submission" date="2023-02" db="EMBL/GenBank/DDBJ databases">
        <title>Description and genomic characterization of Microbulbifer bruguierae sp. nov., isolated from the sediment of mangrove plant Bruguiera sexangula.</title>
        <authorList>
            <person name="Long M."/>
        </authorList>
    </citation>
    <scope>NUCLEOTIDE SEQUENCE [LARGE SCALE GENOMIC DNA]</scope>
    <source>
        <strain evidence="1 2">H12</strain>
    </source>
</reference>
<protein>
    <submittedName>
        <fullName evidence="1">Ig-like domain-containing protein</fullName>
    </submittedName>
</protein>
<dbReference type="InterPro" id="IPR013783">
    <property type="entry name" value="Ig-like_fold"/>
</dbReference>
<accession>A0ABY8NB07</accession>
<name>A0ABY8NB07_9GAMM</name>
<evidence type="ECO:0000313" key="2">
    <source>
        <dbReference type="Proteomes" id="UP001236500"/>
    </source>
</evidence>
<sequence>MTRNLTALVISSVLILAGCELTEDDKDRLKDAQVDLEQLADQIIITYPANGSTVTSSTTDVRVDIPAAAGVQAVSLYVDGVEIASDEDGAPWEFSWPSYYWADGGAHTLLLKALTENGNEVRNNQQFQVTVATSANSDLQFSGGLDGSSVKDTNQLSVGFELFPGATRYQVVYSTGDEVETVDTESNSAQLSDLDVGVYQIRYRAIGADATSNDLVGPLSSPVSVELLAPDLPALNPAEVVANQAGYDVLLSWADLGEGNSYRVNLLSGTAGEEILFSEATEENSITIPDLPLGNYRWQLQRTNGLGQDSGFSAPQALGVGVFERRLGGSANDHAKQVLSASDGGFILRGYTKSPEIFSAVDSDGDDWIIKLDSQGNVVWDYVSSAGGRDRFTDLVELSDGSIVAVGMDWDSDKAVILKLDSTGAKLWETLYRPESISERYDFVSVVEFDGGLFAAAAEWGPAPGCANCTRRLNFYFHRVDAADGTVADEIPVPALEGVRINTLAELKVTAAGELLVAGHGMPAGDETAEYWQGGAYLQVLDADLGQKVTWNNVGNYRHGNVGDVIERPDGSFVVVGQVVDDGRPVLSLVGSNGAEFQNRAWTSDRVYYGSESIAAGAMNETYGLFLDQETDALILATFGSDLVVDAQRFLEGLSAQVSSAGLVYNPDGTITYFLSESLTGHTNYDLVISRQPVEQN</sequence>
<dbReference type="PROSITE" id="PS51257">
    <property type="entry name" value="PROKAR_LIPOPROTEIN"/>
    <property type="match status" value="1"/>
</dbReference>
<gene>
    <name evidence="1" type="ORF">PVT68_15205</name>
</gene>
<dbReference type="Proteomes" id="UP001236500">
    <property type="component" value="Chromosome"/>
</dbReference>
<dbReference type="Gene3D" id="2.60.40.10">
    <property type="entry name" value="Immunoglobulins"/>
    <property type="match status" value="1"/>
</dbReference>
<dbReference type="PANTHER" id="PTHR42754:SF1">
    <property type="entry name" value="LIPOPROTEIN"/>
    <property type="match status" value="1"/>
</dbReference>
<dbReference type="SUPFAM" id="SSF101898">
    <property type="entry name" value="NHL repeat"/>
    <property type="match status" value="1"/>
</dbReference>
<dbReference type="RefSeq" id="WP_280319450.1">
    <property type="nucleotide sequence ID" value="NZ_CP118605.1"/>
</dbReference>
<proteinExistence type="predicted"/>
<dbReference type="PANTHER" id="PTHR42754">
    <property type="entry name" value="ENDOGLUCANASE"/>
    <property type="match status" value="1"/>
</dbReference>
<keyword evidence="2" id="KW-1185">Reference proteome</keyword>
<evidence type="ECO:0000313" key="1">
    <source>
        <dbReference type="EMBL" id="WGL16109.1"/>
    </source>
</evidence>
<dbReference type="EMBL" id="CP118605">
    <property type="protein sequence ID" value="WGL16109.1"/>
    <property type="molecule type" value="Genomic_DNA"/>
</dbReference>
<organism evidence="1 2">
    <name type="scientific">Microbulbifer bruguierae</name>
    <dbReference type="NCBI Taxonomy" id="3029061"/>
    <lineage>
        <taxon>Bacteria</taxon>
        <taxon>Pseudomonadati</taxon>
        <taxon>Pseudomonadota</taxon>
        <taxon>Gammaproteobacteria</taxon>
        <taxon>Cellvibrionales</taxon>
        <taxon>Microbulbiferaceae</taxon>
        <taxon>Microbulbifer</taxon>
    </lineage>
</organism>